<dbReference type="InterPro" id="IPR038717">
    <property type="entry name" value="Tc1-like_DDE_dom"/>
</dbReference>
<dbReference type="InterPro" id="IPR036397">
    <property type="entry name" value="RNaseH_sf"/>
</dbReference>
<dbReference type="PROSITE" id="PS50013">
    <property type="entry name" value="CHROMO_2"/>
    <property type="match status" value="1"/>
</dbReference>
<keyword evidence="19" id="KW-0805">Transcription regulation</keyword>
<dbReference type="PANTHER" id="PTHR46223">
    <property type="entry name" value="HISTONE-LYSINE N-METHYLTRANSFERASE SUV39H"/>
    <property type="match status" value="1"/>
</dbReference>
<evidence type="ECO:0000259" key="33">
    <source>
        <dbReference type="PROSITE" id="PS50867"/>
    </source>
</evidence>
<evidence type="ECO:0000256" key="14">
    <source>
        <dbReference type="ARBA" id="ARBA00022833"/>
    </source>
</evidence>
<dbReference type="Gene3D" id="3.30.420.10">
    <property type="entry name" value="Ribonuclease H-like superfamily/Ribonuclease H"/>
    <property type="match status" value="1"/>
</dbReference>
<evidence type="ECO:0000256" key="27">
    <source>
        <dbReference type="ARBA" id="ARBA00040485"/>
    </source>
</evidence>
<keyword evidence="25" id="KW-0137">Centromere</keyword>
<evidence type="ECO:0000256" key="16">
    <source>
        <dbReference type="ARBA" id="ARBA00022853"/>
    </source>
</evidence>
<dbReference type="InterPro" id="IPR023780">
    <property type="entry name" value="Chromo_domain"/>
</dbReference>
<evidence type="ECO:0000313" key="34">
    <source>
        <dbReference type="EMBL" id="KAK6303585.1"/>
    </source>
</evidence>
<feature type="transmembrane region" description="Helical" evidence="30">
    <location>
        <begin position="153"/>
        <end position="175"/>
    </location>
</feature>
<dbReference type="GO" id="GO:0045892">
    <property type="term" value="P:negative regulation of DNA-templated transcription"/>
    <property type="evidence" value="ECO:0007669"/>
    <property type="project" value="UniProtKB-ARBA"/>
</dbReference>
<dbReference type="FunFam" id="2.40.50.40:FF:000015">
    <property type="entry name" value="Histone-lysine N-methyltransferase"/>
    <property type="match status" value="1"/>
</dbReference>
<comment type="catalytic activity">
    <reaction evidence="29">
        <text>L-lysyl(9)-[histone H3] + 3 S-adenosyl-L-methionine = N(6),N(6),N(6)-trimethyl-L-lysyl(9)-[histone H3] + 3 S-adenosyl-L-homocysteine + 3 H(+)</text>
        <dbReference type="Rhea" id="RHEA:60276"/>
        <dbReference type="Rhea" id="RHEA-COMP:15538"/>
        <dbReference type="Rhea" id="RHEA-COMP:15546"/>
        <dbReference type="ChEBI" id="CHEBI:15378"/>
        <dbReference type="ChEBI" id="CHEBI:29969"/>
        <dbReference type="ChEBI" id="CHEBI:57856"/>
        <dbReference type="ChEBI" id="CHEBI:59789"/>
        <dbReference type="ChEBI" id="CHEBI:61961"/>
        <dbReference type="EC" id="2.1.1.355"/>
    </reaction>
</comment>
<evidence type="ECO:0000256" key="23">
    <source>
        <dbReference type="ARBA" id="ARBA00023242"/>
    </source>
</evidence>
<dbReference type="GO" id="GO:0016020">
    <property type="term" value="C:membrane"/>
    <property type="evidence" value="ECO:0007669"/>
    <property type="project" value="UniProtKB-SubCell"/>
</dbReference>
<feature type="domain" description="SET" evidence="32">
    <location>
        <begin position="701"/>
        <end position="824"/>
    </location>
</feature>
<evidence type="ECO:0000256" key="11">
    <source>
        <dbReference type="ARBA" id="ARBA00022692"/>
    </source>
</evidence>
<proteinExistence type="predicted"/>
<feature type="transmembrane region" description="Helical" evidence="30">
    <location>
        <begin position="228"/>
        <end position="249"/>
    </location>
</feature>
<dbReference type="GO" id="GO:0048511">
    <property type="term" value="P:rhythmic process"/>
    <property type="evidence" value="ECO:0007669"/>
    <property type="project" value="UniProtKB-KW"/>
</dbReference>
<evidence type="ECO:0000313" key="35">
    <source>
        <dbReference type="Proteomes" id="UP001356427"/>
    </source>
</evidence>
<feature type="domain" description="Pre-SET" evidence="33">
    <location>
        <begin position="637"/>
        <end position="698"/>
    </location>
</feature>
<keyword evidence="13" id="KW-0221">Differentiation</keyword>
<evidence type="ECO:0000256" key="21">
    <source>
        <dbReference type="ARBA" id="ARBA00023136"/>
    </source>
</evidence>
<dbReference type="SUPFAM" id="SSF54160">
    <property type="entry name" value="Chromo domain-like"/>
    <property type="match status" value="1"/>
</dbReference>
<organism evidence="34 35">
    <name type="scientific">Coregonus suidteri</name>
    <dbReference type="NCBI Taxonomy" id="861788"/>
    <lineage>
        <taxon>Eukaryota</taxon>
        <taxon>Metazoa</taxon>
        <taxon>Chordata</taxon>
        <taxon>Craniata</taxon>
        <taxon>Vertebrata</taxon>
        <taxon>Euteleostomi</taxon>
        <taxon>Actinopterygii</taxon>
        <taxon>Neopterygii</taxon>
        <taxon>Teleostei</taxon>
        <taxon>Protacanthopterygii</taxon>
        <taxon>Salmoniformes</taxon>
        <taxon>Salmonidae</taxon>
        <taxon>Coregoninae</taxon>
        <taxon>Coregonus</taxon>
    </lineage>
</organism>
<feature type="transmembrane region" description="Helical" evidence="30">
    <location>
        <begin position="64"/>
        <end position="85"/>
    </location>
</feature>
<dbReference type="Pfam" id="PF00385">
    <property type="entry name" value="Chromo"/>
    <property type="match status" value="1"/>
</dbReference>
<evidence type="ECO:0000256" key="19">
    <source>
        <dbReference type="ARBA" id="ARBA00023015"/>
    </source>
</evidence>
<dbReference type="Pfam" id="PF13358">
    <property type="entry name" value="DDE_3"/>
    <property type="match status" value="1"/>
</dbReference>
<evidence type="ECO:0000256" key="2">
    <source>
        <dbReference type="ARBA" id="ARBA00004584"/>
    </source>
</evidence>
<dbReference type="SMART" id="SM01417">
    <property type="entry name" value="Solute_trans_a"/>
    <property type="match status" value="1"/>
</dbReference>
<dbReference type="Gene3D" id="1.10.10.10">
    <property type="entry name" value="Winged helix-like DNA-binding domain superfamily/Winged helix DNA-binding domain"/>
    <property type="match status" value="1"/>
</dbReference>
<dbReference type="Gene3D" id="2.170.270.10">
    <property type="entry name" value="SET domain"/>
    <property type="match status" value="1"/>
</dbReference>
<comment type="caution">
    <text evidence="34">The sequence shown here is derived from an EMBL/GenBank/DDBJ whole genome shotgun (WGS) entry which is preliminary data.</text>
</comment>
<comment type="subcellular location">
    <subcellularLocation>
        <location evidence="2">Chromosome</location>
        <location evidence="2">Centromere</location>
    </subcellularLocation>
    <subcellularLocation>
        <location evidence="1">Membrane</location>
        <topology evidence="1">Multi-pass membrane protein</topology>
    </subcellularLocation>
    <subcellularLocation>
        <location evidence="26">Nucleus lamina</location>
    </subcellularLocation>
    <subcellularLocation>
        <location evidence="3">Nucleus</location>
        <location evidence="3">Nucleoplasm</location>
    </subcellularLocation>
</comment>
<dbReference type="GO" id="GO:0032259">
    <property type="term" value="P:methylation"/>
    <property type="evidence" value="ECO:0007669"/>
    <property type="project" value="UniProtKB-KW"/>
</dbReference>
<keyword evidence="11 30" id="KW-0812">Transmembrane</keyword>
<feature type="transmembrane region" description="Helical" evidence="30">
    <location>
        <begin position="195"/>
        <end position="216"/>
    </location>
</feature>
<keyword evidence="35" id="KW-1185">Reference proteome</keyword>
<sequence>MRRGGNCSWLGAEIPLSWEFFSVIKDELWLFLIPAGFAVIMLALFLEEVGFFLRHVPYSRRRCLYLWILGMYPVFGLTSIIALYVPRSSSLCNFIASLYHSITLLKFMGLITDFFGGKARMLEILAGEQVSPDPFPCCCCCCLPMIAINRTSLGWMMAAVLQLSVVRTILFFVTLVLWTDEQYDYGDMDSANPNMYMNAIIGVSTFLSFYGHLLFYKATKKALPGYGLRAKFVCIIVVLVLCGLQSGILETMEALEVVPCTPPFSVLMRSQLIYHYSVIVEMFCICLFARHTFRKVEPSLEEGFGLEERPPRGMLVEKAVQTEDVVPLRENPWPGWGGTGVSNPDCNSDSSEDSLCKIEHAALDRFPFPLQPRRQETVRPENVTDESGILEMPKLTVNADINVVETRDVTVFGEGPFLFQHDNAPMHKVRSIQKWFVEIGVEELDWPAQSPDLNPIEHLWDELERQLISCKLSLDDLQAVCRQERLHCKELQVNKHNIDDYEVEYLCDYKKSKEQELYLVKWKGYPESANTWEPRKNLKCKKLMTQFHEDMEREMRRQKRRTTCPKRLDKDVAWILVQKAKLRQRLQRWEADLNKTRNHPGRIFVLNEVDLDGPPRDFTYINTYKVGEGIVLNEMAVGCECKDCFSDPVGGCCPGASLHRLAYTDKGQVRVRAGEPIYECNTRCSCGPDCPNRVVQKGIPFDLCIFKTENGRGWGVRALQHIKKNTFVMEYVGEIITSDEAEKRGHLYDRQGATYLFDLDYVEDVYTVDAAHHGNISHFVNHSCNPNLQVYNVFIDNLDERLPRIALFSTRPIRAGEELTFDYKMQVDPVDAESTRMDSNFSLVGLPSSPKKRIRVECRHLSTEAINQSDSKLSTMAKTKELSKDVRDKIVDLHKAGMGYKTIAKQLGTGWG</sequence>
<evidence type="ECO:0000256" key="29">
    <source>
        <dbReference type="ARBA" id="ARBA00048409"/>
    </source>
</evidence>
<evidence type="ECO:0000256" key="28">
    <source>
        <dbReference type="ARBA" id="ARBA00041906"/>
    </source>
</evidence>
<dbReference type="InterPro" id="IPR023779">
    <property type="entry name" value="Chromodomain_CS"/>
</dbReference>
<keyword evidence="12" id="KW-0479">Metal-binding</keyword>
<dbReference type="Pfam" id="PF03619">
    <property type="entry name" value="Solute_trans_a"/>
    <property type="match status" value="1"/>
</dbReference>
<keyword evidence="16" id="KW-0156">Chromatin regulator</keyword>
<dbReference type="EMBL" id="JAGTTL010000024">
    <property type="protein sequence ID" value="KAK6303585.1"/>
    <property type="molecule type" value="Genomic_DNA"/>
</dbReference>
<evidence type="ECO:0000256" key="15">
    <source>
        <dbReference type="ARBA" id="ARBA00022843"/>
    </source>
</evidence>
<dbReference type="PANTHER" id="PTHR46223:SF4">
    <property type="entry name" value="HISTONE-LYSINE N-METHYLTRANSFERASE-RELATED"/>
    <property type="match status" value="1"/>
</dbReference>
<dbReference type="InterPro" id="IPR036388">
    <property type="entry name" value="WH-like_DNA-bd_sf"/>
</dbReference>
<dbReference type="GO" id="GO:0005652">
    <property type="term" value="C:nuclear lamina"/>
    <property type="evidence" value="ECO:0007669"/>
    <property type="project" value="UniProtKB-SubCell"/>
</dbReference>
<dbReference type="GO" id="GO:0030154">
    <property type="term" value="P:cell differentiation"/>
    <property type="evidence" value="ECO:0007669"/>
    <property type="project" value="UniProtKB-KW"/>
</dbReference>
<dbReference type="SMART" id="SM00298">
    <property type="entry name" value="CHROMO"/>
    <property type="match status" value="1"/>
</dbReference>
<dbReference type="GO" id="GO:0000775">
    <property type="term" value="C:chromosome, centromeric region"/>
    <property type="evidence" value="ECO:0007669"/>
    <property type="project" value="UniProtKB-SubCell"/>
</dbReference>
<dbReference type="InterPro" id="IPR057667">
    <property type="entry name" value="HTH_SB"/>
</dbReference>
<evidence type="ECO:0000256" key="1">
    <source>
        <dbReference type="ARBA" id="ARBA00004141"/>
    </source>
</evidence>
<feature type="transmembrane region" description="Helical" evidence="30">
    <location>
        <begin position="97"/>
        <end position="115"/>
    </location>
</feature>
<evidence type="ECO:0000256" key="7">
    <source>
        <dbReference type="ARBA" id="ARBA00022553"/>
    </source>
</evidence>
<protein>
    <recommendedName>
        <fullName evidence="27">Histone-lysine N-methyltransferase SUV39H1</fullName>
    </recommendedName>
    <alternativeName>
        <fullName evidence="28">Suppressor of variegation 3-9 homolog 1</fullName>
    </alternativeName>
</protein>
<evidence type="ECO:0000256" key="12">
    <source>
        <dbReference type="ARBA" id="ARBA00022723"/>
    </source>
</evidence>
<reference evidence="34 35" key="1">
    <citation type="submission" date="2021-04" db="EMBL/GenBank/DDBJ databases">
        <authorList>
            <person name="De Guttry C."/>
            <person name="Zahm M."/>
            <person name="Klopp C."/>
            <person name="Cabau C."/>
            <person name="Louis A."/>
            <person name="Berthelot C."/>
            <person name="Parey E."/>
            <person name="Roest Crollius H."/>
            <person name="Montfort J."/>
            <person name="Robinson-Rechavi M."/>
            <person name="Bucao C."/>
            <person name="Bouchez O."/>
            <person name="Gislard M."/>
            <person name="Lluch J."/>
            <person name="Milhes M."/>
            <person name="Lampietro C."/>
            <person name="Lopez Roques C."/>
            <person name="Donnadieu C."/>
            <person name="Braasch I."/>
            <person name="Desvignes T."/>
            <person name="Postlethwait J."/>
            <person name="Bobe J."/>
            <person name="Wedekind C."/>
            <person name="Guiguen Y."/>
        </authorList>
    </citation>
    <scope>NUCLEOTIDE SEQUENCE [LARGE SCALE GENOMIC DNA]</scope>
    <source>
        <strain evidence="34">Cs_M1</strain>
        <tissue evidence="34">Blood</tissue>
    </source>
</reference>
<evidence type="ECO:0000256" key="4">
    <source>
        <dbReference type="ARBA" id="ARBA00022454"/>
    </source>
</evidence>
<evidence type="ECO:0000256" key="5">
    <source>
        <dbReference type="ARBA" id="ARBA00022491"/>
    </source>
</evidence>
<dbReference type="InterPro" id="IPR016197">
    <property type="entry name" value="Chromo-like_dom_sf"/>
</dbReference>
<dbReference type="GO" id="GO:0000792">
    <property type="term" value="C:heterochromatin"/>
    <property type="evidence" value="ECO:0007669"/>
    <property type="project" value="UniProtKB-ARBA"/>
</dbReference>
<keyword evidence="22" id="KW-0804">Transcription</keyword>
<evidence type="ECO:0000256" key="22">
    <source>
        <dbReference type="ARBA" id="ARBA00023163"/>
    </source>
</evidence>
<evidence type="ECO:0000256" key="10">
    <source>
        <dbReference type="ARBA" id="ARBA00022691"/>
    </source>
</evidence>
<evidence type="ECO:0000256" key="6">
    <source>
        <dbReference type="ARBA" id="ARBA00022552"/>
    </source>
</evidence>
<dbReference type="Pfam" id="PF25787">
    <property type="entry name" value="HTH_SB"/>
    <property type="match status" value="1"/>
</dbReference>
<keyword evidence="4" id="KW-0158">Chromosome</keyword>
<keyword evidence="17 30" id="KW-1133">Transmembrane helix</keyword>
<evidence type="ECO:0000256" key="24">
    <source>
        <dbReference type="ARBA" id="ARBA00023306"/>
    </source>
</evidence>
<gene>
    <name evidence="34" type="ORF">J4Q44_G00260390</name>
</gene>
<dbReference type="GO" id="GO:0140949">
    <property type="term" value="F:histone H3K9 trimethyltransferase activity"/>
    <property type="evidence" value="ECO:0007669"/>
    <property type="project" value="UniProtKB-EC"/>
</dbReference>
<keyword evidence="8" id="KW-0489">Methyltransferase</keyword>
<dbReference type="Gene3D" id="2.40.50.40">
    <property type="match status" value="1"/>
</dbReference>
<dbReference type="Pfam" id="PF00856">
    <property type="entry name" value="SET"/>
    <property type="match status" value="1"/>
</dbReference>
<evidence type="ECO:0000256" key="17">
    <source>
        <dbReference type="ARBA" id="ARBA00022989"/>
    </source>
</evidence>
<keyword evidence="15" id="KW-0832">Ubl conjugation</keyword>
<dbReference type="Proteomes" id="UP001356427">
    <property type="component" value="Unassembled WGS sequence"/>
</dbReference>
<dbReference type="InterPro" id="IPR046341">
    <property type="entry name" value="SET_dom_sf"/>
</dbReference>
<dbReference type="InterPro" id="IPR005178">
    <property type="entry name" value="Ostalpha/TMEM184C"/>
</dbReference>
<keyword evidence="24" id="KW-0131">Cell cycle</keyword>
<dbReference type="CDD" id="cd18639">
    <property type="entry name" value="CD_SUV39H1_like"/>
    <property type="match status" value="1"/>
</dbReference>
<dbReference type="PROSITE" id="PS51579">
    <property type="entry name" value="SAM_MT43_SUVAR39_3"/>
    <property type="match status" value="1"/>
</dbReference>
<dbReference type="GO" id="GO:0006364">
    <property type="term" value="P:rRNA processing"/>
    <property type="evidence" value="ECO:0007669"/>
    <property type="project" value="UniProtKB-KW"/>
</dbReference>
<feature type="transmembrane region" description="Helical" evidence="30">
    <location>
        <begin position="28"/>
        <end position="52"/>
    </location>
</feature>
<keyword evidence="6" id="KW-0698">rRNA processing</keyword>
<dbReference type="AlphaFoldDB" id="A0AAN8L7H7"/>
<keyword evidence="20" id="KW-0090">Biological rhythms</keyword>
<keyword evidence="14" id="KW-0862">Zinc</keyword>
<evidence type="ECO:0000256" key="3">
    <source>
        <dbReference type="ARBA" id="ARBA00004642"/>
    </source>
</evidence>
<evidence type="ECO:0000256" key="9">
    <source>
        <dbReference type="ARBA" id="ARBA00022679"/>
    </source>
</evidence>
<dbReference type="SMART" id="SM00468">
    <property type="entry name" value="PreSET"/>
    <property type="match status" value="1"/>
</dbReference>
<dbReference type="InterPro" id="IPR007728">
    <property type="entry name" value="Pre-SET_dom"/>
</dbReference>
<dbReference type="InterPro" id="IPR000953">
    <property type="entry name" value="Chromo/chromo_shadow_dom"/>
</dbReference>
<evidence type="ECO:0000256" key="30">
    <source>
        <dbReference type="SAM" id="Phobius"/>
    </source>
</evidence>
<dbReference type="GO" id="GO:0031507">
    <property type="term" value="P:heterochromatin formation"/>
    <property type="evidence" value="ECO:0007669"/>
    <property type="project" value="UniProtKB-ARBA"/>
</dbReference>
<dbReference type="GO" id="GO:0005654">
    <property type="term" value="C:nucleoplasm"/>
    <property type="evidence" value="ECO:0007669"/>
    <property type="project" value="UniProtKB-SubCell"/>
</dbReference>
<dbReference type="SUPFAM" id="SSF82199">
    <property type="entry name" value="SET domain"/>
    <property type="match status" value="1"/>
</dbReference>
<keyword evidence="9" id="KW-0808">Transferase</keyword>
<keyword evidence="10" id="KW-0949">S-adenosyl-L-methionine</keyword>
<dbReference type="SMART" id="SM00317">
    <property type="entry name" value="SET"/>
    <property type="match status" value="1"/>
</dbReference>
<dbReference type="InterPro" id="IPR001214">
    <property type="entry name" value="SET_dom"/>
</dbReference>
<feature type="domain" description="Chromo" evidence="31">
    <location>
        <begin position="501"/>
        <end position="559"/>
    </location>
</feature>
<dbReference type="PROSITE" id="PS50867">
    <property type="entry name" value="PRE_SET"/>
    <property type="match status" value="1"/>
</dbReference>
<keyword evidence="7" id="KW-0597">Phosphoprotein</keyword>
<evidence type="ECO:0000256" key="25">
    <source>
        <dbReference type="ARBA" id="ARBA00023328"/>
    </source>
</evidence>
<evidence type="ECO:0000256" key="20">
    <source>
        <dbReference type="ARBA" id="ARBA00023108"/>
    </source>
</evidence>
<keyword evidence="23" id="KW-0539">Nucleus</keyword>
<accession>A0AAN8L7H7</accession>
<evidence type="ECO:0000259" key="31">
    <source>
        <dbReference type="PROSITE" id="PS50013"/>
    </source>
</evidence>
<dbReference type="InterPro" id="IPR050973">
    <property type="entry name" value="H3K9_Histone-Lys_N-MTase"/>
</dbReference>
<dbReference type="GO" id="GO:0003676">
    <property type="term" value="F:nucleic acid binding"/>
    <property type="evidence" value="ECO:0007669"/>
    <property type="project" value="InterPro"/>
</dbReference>
<dbReference type="FunFam" id="2.170.270.10:FF:000008">
    <property type="entry name" value="Histone-lysine N-methyltransferase"/>
    <property type="match status" value="1"/>
</dbReference>
<keyword evidence="18" id="KW-0007">Acetylation</keyword>
<evidence type="ECO:0000256" key="26">
    <source>
        <dbReference type="ARBA" id="ARBA00024186"/>
    </source>
</evidence>
<keyword evidence="21 30" id="KW-0472">Membrane</keyword>
<keyword evidence="5" id="KW-0678">Repressor</keyword>
<evidence type="ECO:0000256" key="8">
    <source>
        <dbReference type="ARBA" id="ARBA00022603"/>
    </source>
</evidence>
<dbReference type="PROSITE" id="PS50280">
    <property type="entry name" value="SET"/>
    <property type="match status" value="1"/>
</dbReference>
<dbReference type="Pfam" id="PF05033">
    <property type="entry name" value="Pre-SET"/>
    <property type="match status" value="1"/>
</dbReference>
<evidence type="ECO:0000256" key="18">
    <source>
        <dbReference type="ARBA" id="ARBA00022990"/>
    </source>
</evidence>
<dbReference type="GO" id="GO:0005677">
    <property type="term" value="C:chromatin silencing complex"/>
    <property type="evidence" value="ECO:0007669"/>
    <property type="project" value="UniProtKB-ARBA"/>
</dbReference>
<evidence type="ECO:0000256" key="13">
    <source>
        <dbReference type="ARBA" id="ARBA00022782"/>
    </source>
</evidence>
<dbReference type="PROSITE" id="PS00598">
    <property type="entry name" value="CHROMO_1"/>
    <property type="match status" value="1"/>
</dbReference>
<dbReference type="GO" id="GO:0008270">
    <property type="term" value="F:zinc ion binding"/>
    <property type="evidence" value="ECO:0007669"/>
    <property type="project" value="InterPro"/>
</dbReference>
<dbReference type="InterPro" id="IPR011381">
    <property type="entry name" value="H3-K9_MeTrfase_SUV39H1/2-like"/>
</dbReference>
<name>A0AAN8L7H7_9TELE</name>
<evidence type="ECO:0000259" key="32">
    <source>
        <dbReference type="PROSITE" id="PS50280"/>
    </source>
</evidence>